<feature type="compositionally biased region" description="Polar residues" evidence="1">
    <location>
        <begin position="110"/>
        <end position="120"/>
    </location>
</feature>
<geneLocation type="plasmid" evidence="2">
    <name>1</name>
</geneLocation>
<protein>
    <submittedName>
        <fullName evidence="2">Uncharacterized protein</fullName>
    </submittedName>
</protein>
<feature type="region of interest" description="Disordered" evidence="1">
    <location>
        <begin position="182"/>
        <end position="227"/>
    </location>
</feature>
<proteinExistence type="predicted"/>
<feature type="compositionally biased region" description="Polar residues" evidence="1">
    <location>
        <begin position="144"/>
        <end position="153"/>
    </location>
</feature>
<dbReference type="AlphaFoldDB" id="A0A679K0K1"/>
<name>A0A679K0K1_9HYPH</name>
<evidence type="ECO:0000256" key="1">
    <source>
        <dbReference type="SAM" id="MobiDB-lite"/>
    </source>
</evidence>
<organism evidence="2">
    <name type="scientific">Methylobacterium bullatum</name>
    <dbReference type="NCBI Taxonomy" id="570505"/>
    <lineage>
        <taxon>Bacteria</taxon>
        <taxon>Pseudomonadati</taxon>
        <taxon>Pseudomonadota</taxon>
        <taxon>Alphaproteobacteria</taxon>
        <taxon>Hyphomicrobiales</taxon>
        <taxon>Methylobacteriaceae</taxon>
        <taxon>Methylobacterium</taxon>
    </lineage>
</organism>
<reference evidence="2" key="1">
    <citation type="submission" date="2019-12" db="EMBL/GenBank/DDBJ databases">
        <authorList>
            <person name="Cremers G."/>
        </authorList>
    </citation>
    <scope>NUCLEOTIDE SEQUENCE</scope>
    <source>
        <strain evidence="2">Mbul2</strain>
        <plasmid evidence="2">1</plasmid>
    </source>
</reference>
<dbReference type="EMBL" id="LR743510">
    <property type="protein sequence ID" value="CAA2137628.1"/>
    <property type="molecule type" value="Genomic_DNA"/>
</dbReference>
<accession>A0A679K0K1</accession>
<sequence>MGLSRPPTIHWMRCLKGRYATADLTQGPAQPSFRLHFSPVPLWTTLRGQVHPASIFYSDGPLMLCSSARAGAPFKARSTRGVFARADRGERRHCFGKDTRLTSGRAACPASSNGTASRVKNTAPAAEQDQEDVKAAHLPWFKGQPNSIRTGSCSGPRRQPTRKFRIATDGLHGANAAGWLCRSATERPSRSRPARQRSGGHLAPRRTDERSSHLRLRRRDLGPNSQA</sequence>
<feature type="region of interest" description="Disordered" evidence="1">
    <location>
        <begin position="105"/>
        <end position="160"/>
    </location>
</feature>
<evidence type="ECO:0000313" key="2">
    <source>
        <dbReference type="EMBL" id="CAA2137628.1"/>
    </source>
</evidence>
<keyword evidence="2" id="KW-0614">Plasmid</keyword>
<gene>
    <name evidence="2" type="ORF">MBLL_00750</name>
</gene>